<name>A0A4Q7JAH3_9PSEU</name>
<dbReference type="AlphaFoldDB" id="A0A4Q7JAH3"/>
<dbReference type="SUPFAM" id="SSF49870">
    <property type="entry name" value="Osmotin, thaumatin-like protein"/>
    <property type="match status" value="1"/>
</dbReference>
<feature type="chain" id="PRO_5020482448" evidence="1">
    <location>
        <begin position="25"/>
        <end position="250"/>
    </location>
</feature>
<dbReference type="InterPro" id="IPR037176">
    <property type="entry name" value="Osmotin/thaumatin-like_sf"/>
</dbReference>
<keyword evidence="3" id="KW-1185">Reference proteome</keyword>
<dbReference type="PIRSF" id="PIRSF002703">
    <property type="entry name" value="Thaumatin"/>
    <property type="match status" value="1"/>
</dbReference>
<evidence type="ECO:0000313" key="3">
    <source>
        <dbReference type="Proteomes" id="UP000292003"/>
    </source>
</evidence>
<sequence length="250" mass="26956">MRRIRCAVLALVTAATAVTGNAAAAQAADHTVTFVNRSGQTIWIGSAVNADGSRNLTGLPMLHDTQQATVTIPESGNPPHWRGKFFARQNCTGTPGSTFRCAIGDCGNLADRCTTGEQPASLAEFNFDRNDPMKLAPWYNVSYVNAVSLSITIDARDAQVPPGSKECESVGCSDRLLESCPPENLTRDPAGRPVLCVNPNRDARTPYSNAISSRCPKAYAWSKQDAEQGNQTVRQCRYCTGFVVTFHRGS</sequence>
<organism evidence="2 3">
    <name type="scientific">Amycolatopsis suaedae</name>
    <dbReference type="NCBI Taxonomy" id="2510978"/>
    <lineage>
        <taxon>Bacteria</taxon>
        <taxon>Bacillati</taxon>
        <taxon>Actinomycetota</taxon>
        <taxon>Actinomycetes</taxon>
        <taxon>Pseudonocardiales</taxon>
        <taxon>Pseudonocardiaceae</taxon>
        <taxon>Amycolatopsis</taxon>
    </lineage>
</organism>
<proteinExistence type="predicted"/>
<protein>
    <submittedName>
        <fullName evidence="2">Thaumatin pathogenesis-like protein</fullName>
    </submittedName>
</protein>
<keyword evidence="1" id="KW-0732">Signal</keyword>
<evidence type="ECO:0000313" key="2">
    <source>
        <dbReference type="EMBL" id="RZQ63922.1"/>
    </source>
</evidence>
<dbReference type="InterPro" id="IPR001938">
    <property type="entry name" value="Thaumatin"/>
</dbReference>
<dbReference type="Pfam" id="PF00314">
    <property type="entry name" value="Thaumatin"/>
    <property type="match status" value="1"/>
</dbReference>
<dbReference type="OrthoDB" id="227157at2"/>
<dbReference type="PANTHER" id="PTHR31013">
    <property type="entry name" value="THAUMATIN FAMILY PROTEIN-RELATED"/>
    <property type="match status" value="1"/>
</dbReference>
<dbReference type="PROSITE" id="PS51367">
    <property type="entry name" value="THAUMATIN_2"/>
    <property type="match status" value="1"/>
</dbReference>
<dbReference type="RefSeq" id="WP_130475447.1">
    <property type="nucleotide sequence ID" value="NZ_SFCC01000005.1"/>
</dbReference>
<dbReference type="PANTHER" id="PTHR31013:SF12">
    <property type="entry name" value="PATHOGENESIS-RELATED PROTEIN 5-LIKE"/>
    <property type="match status" value="1"/>
</dbReference>
<accession>A0A4Q7JAH3</accession>
<evidence type="ECO:0000256" key="1">
    <source>
        <dbReference type="SAM" id="SignalP"/>
    </source>
</evidence>
<feature type="signal peptide" evidence="1">
    <location>
        <begin position="1"/>
        <end position="24"/>
    </location>
</feature>
<comment type="caution">
    <text evidence="2">The sequence shown here is derived from an EMBL/GenBank/DDBJ whole genome shotgun (WGS) entry which is preliminary data.</text>
</comment>
<dbReference type="Gene3D" id="2.60.110.10">
    <property type="entry name" value="Thaumatin"/>
    <property type="match status" value="1"/>
</dbReference>
<dbReference type="Proteomes" id="UP000292003">
    <property type="component" value="Unassembled WGS sequence"/>
</dbReference>
<reference evidence="2 3" key="1">
    <citation type="submission" date="2019-02" db="EMBL/GenBank/DDBJ databases">
        <title>Draft genome sequence of Amycolatopsis sp. 8-3EHSu isolated from roots of Suaeda maritima.</title>
        <authorList>
            <person name="Duangmal K."/>
            <person name="Chantavorakit T."/>
        </authorList>
    </citation>
    <scope>NUCLEOTIDE SEQUENCE [LARGE SCALE GENOMIC DNA]</scope>
    <source>
        <strain evidence="2 3">8-3EHSu</strain>
    </source>
</reference>
<dbReference type="EMBL" id="SFCC01000005">
    <property type="protein sequence ID" value="RZQ63922.1"/>
    <property type="molecule type" value="Genomic_DNA"/>
</dbReference>
<gene>
    <name evidence="2" type="ORF">EWH70_12310</name>
</gene>
<dbReference type="SMART" id="SM00205">
    <property type="entry name" value="THN"/>
    <property type="match status" value="1"/>
</dbReference>